<dbReference type="InterPro" id="IPR042915">
    <property type="entry name" value="BTBD18"/>
</dbReference>
<protein>
    <recommendedName>
        <fullName evidence="2">BTB domain-containing protein</fullName>
    </recommendedName>
</protein>
<reference evidence="3" key="3">
    <citation type="submission" date="2025-09" db="UniProtKB">
        <authorList>
            <consortium name="Ensembl"/>
        </authorList>
    </citation>
    <scope>IDENTIFICATION</scope>
</reference>
<reference evidence="3" key="1">
    <citation type="submission" date="2020-10" db="EMBL/GenBank/DDBJ databases">
        <title>Catharus ustulatus (Swainson's thrush) genome, bCatUst1, primary haplotype v2.</title>
        <authorList>
            <person name="Delmore K."/>
            <person name="Vafadar M."/>
            <person name="Formenti G."/>
            <person name="Chow W."/>
            <person name="Pelan S."/>
            <person name="Howe K."/>
            <person name="Rhie A."/>
            <person name="Mountcastle J."/>
            <person name="Haase B."/>
            <person name="Fedrigo O."/>
            <person name="Jarvis E.D."/>
        </authorList>
    </citation>
    <scope>NUCLEOTIDE SEQUENCE [LARGE SCALE GENOMIC DNA]</scope>
</reference>
<dbReference type="PROSITE" id="PS50097">
    <property type="entry name" value="BTB"/>
    <property type="match status" value="1"/>
</dbReference>
<feature type="compositionally biased region" description="Low complexity" evidence="1">
    <location>
        <begin position="165"/>
        <end position="178"/>
    </location>
</feature>
<feature type="region of interest" description="Disordered" evidence="1">
    <location>
        <begin position="437"/>
        <end position="474"/>
    </location>
</feature>
<evidence type="ECO:0000256" key="1">
    <source>
        <dbReference type="SAM" id="MobiDB-lite"/>
    </source>
</evidence>
<dbReference type="Gene3D" id="3.30.710.10">
    <property type="entry name" value="Potassium Channel Kv1.1, Chain A"/>
    <property type="match status" value="1"/>
</dbReference>
<dbReference type="Proteomes" id="UP000694563">
    <property type="component" value="Chromosome 6"/>
</dbReference>
<dbReference type="InterPro" id="IPR011333">
    <property type="entry name" value="SKP1/BTB/POZ_sf"/>
</dbReference>
<evidence type="ECO:0000313" key="4">
    <source>
        <dbReference type="Proteomes" id="UP000694563"/>
    </source>
</evidence>
<dbReference type="InterPro" id="IPR000210">
    <property type="entry name" value="BTB/POZ_dom"/>
</dbReference>
<dbReference type="AlphaFoldDB" id="A0A8C3USN7"/>
<organism evidence="3 4">
    <name type="scientific">Catharus ustulatus</name>
    <name type="common">Russet-backed thrush</name>
    <name type="synonym">Hylocichla ustulatus</name>
    <dbReference type="NCBI Taxonomy" id="91951"/>
    <lineage>
        <taxon>Eukaryota</taxon>
        <taxon>Metazoa</taxon>
        <taxon>Chordata</taxon>
        <taxon>Craniata</taxon>
        <taxon>Vertebrata</taxon>
        <taxon>Euteleostomi</taxon>
        <taxon>Archelosauria</taxon>
        <taxon>Archosauria</taxon>
        <taxon>Dinosauria</taxon>
        <taxon>Saurischia</taxon>
        <taxon>Theropoda</taxon>
        <taxon>Coelurosauria</taxon>
        <taxon>Aves</taxon>
        <taxon>Neognathae</taxon>
        <taxon>Neoaves</taxon>
        <taxon>Telluraves</taxon>
        <taxon>Australaves</taxon>
        <taxon>Passeriformes</taxon>
        <taxon>Turdidae</taxon>
        <taxon>Catharus</taxon>
    </lineage>
</organism>
<dbReference type="CDD" id="cd18293">
    <property type="entry name" value="BTB_POZ_BTBD18"/>
    <property type="match status" value="1"/>
</dbReference>
<evidence type="ECO:0000259" key="2">
    <source>
        <dbReference type="PROSITE" id="PS50097"/>
    </source>
</evidence>
<dbReference type="Pfam" id="PF00651">
    <property type="entry name" value="BTB"/>
    <property type="match status" value="1"/>
</dbReference>
<name>A0A8C3USN7_CATUS</name>
<reference evidence="3" key="2">
    <citation type="submission" date="2025-08" db="UniProtKB">
        <authorList>
            <consortium name="Ensembl"/>
        </authorList>
    </citation>
    <scope>IDENTIFICATION</scope>
</reference>
<feature type="domain" description="BTB" evidence="2">
    <location>
        <begin position="36"/>
        <end position="104"/>
    </location>
</feature>
<dbReference type="Ensembl" id="ENSCUST00005019635.1">
    <property type="protein sequence ID" value="ENSCUSP00005018914.1"/>
    <property type="gene ID" value="ENSCUSG00005012134.1"/>
</dbReference>
<evidence type="ECO:0000313" key="3">
    <source>
        <dbReference type="Ensembl" id="ENSCUSP00005018914.1"/>
    </source>
</evidence>
<dbReference type="PANTHER" id="PTHR47639:SF1">
    <property type="entry name" value="BTB_POZ DOMAIN-CONTAINING PROTEIN 18"/>
    <property type="match status" value="1"/>
</dbReference>
<proteinExistence type="predicted"/>
<dbReference type="SMART" id="SM00225">
    <property type="entry name" value="BTB"/>
    <property type="match status" value="1"/>
</dbReference>
<accession>A0A8C3USN7</accession>
<feature type="region of interest" description="Disordered" evidence="1">
    <location>
        <begin position="152"/>
        <end position="186"/>
    </location>
</feature>
<dbReference type="GO" id="GO:0032968">
    <property type="term" value="P:positive regulation of transcription elongation by RNA polymerase II"/>
    <property type="evidence" value="ECO:0007669"/>
    <property type="project" value="InterPro"/>
</dbReference>
<dbReference type="PANTHER" id="PTHR47639">
    <property type="entry name" value="BTB/POZ DOMAIN-CONTAINING PROTEIN 18"/>
    <property type="match status" value="1"/>
</dbReference>
<keyword evidence="4" id="KW-1185">Reference proteome</keyword>
<feature type="compositionally biased region" description="Low complexity" evidence="1">
    <location>
        <begin position="437"/>
        <end position="450"/>
    </location>
</feature>
<dbReference type="SUPFAM" id="SSF54695">
    <property type="entry name" value="POZ domain"/>
    <property type="match status" value="1"/>
</dbReference>
<sequence>MASPPATPQLLYRSTRLLRTAFQHLHQQQQRADVFCDVVLWAEGEAVVAHCSVLSVCSPFFMEQLGRELPPQGCRVVLELAGLKIGVLRKLVHFFYTAELEVTQEEVHEVLAAARRLRVTELESLQLWGGRLVRLGPRRQLDRSCLHSTQEVSTMVAHDTAEPGSASSRVSPQRQPQSLDRKHPSPIGRMRLRKVQSWGCWEVVREVQAAASGTGLGLAGAPHLVSPLHGCSCHLHRFWLGCGEREVGPCRSHPCPIPSQPPPHTPGQRLYAKLLFRASTTVSGCGNFSLRGGPFPIPLHSSTAAEIRDYGIRGSGEPHHPPAQHLLLPSSFTRDTSKLFLRGGRGLMSTGRWAMAPRRASLTAAALRPNTRQLLLWAHGGQRPGGHPRPSHHPWHLGCSPVLDDDTGAGVPGAALVLGLGPRPFLRGSRRLRSLGRRPLLGSALPPAGSHPGRAEEVGPTPEQEGGTRNAALG</sequence>